<organism evidence="1 2">
    <name type="scientific">Candidatus Infernicultor aquiphilus</name>
    <dbReference type="NCBI Taxonomy" id="1805029"/>
    <lineage>
        <taxon>Bacteria</taxon>
        <taxon>Pseudomonadati</taxon>
        <taxon>Atribacterota</taxon>
        <taxon>Candidatus Phoenicimicrobiia</taxon>
        <taxon>Candidatus Pheonicimicrobiales</taxon>
        <taxon>Candidatus Phoenicimicrobiaceae</taxon>
        <taxon>Candidatus Infernicultor</taxon>
    </lineage>
</organism>
<reference evidence="1 2" key="1">
    <citation type="submission" date="2017-09" db="EMBL/GenBank/DDBJ databases">
        <title>Depth-based differentiation of microbial function through sediment-hosted aquifers and enrichment of novel symbionts in the deep terrestrial subsurface.</title>
        <authorList>
            <person name="Probst A.J."/>
            <person name="Ladd B."/>
            <person name="Jarett J.K."/>
            <person name="Geller-Mcgrath D.E."/>
            <person name="Sieber C.M."/>
            <person name="Emerson J.B."/>
            <person name="Anantharaman K."/>
            <person name="Thomas B.C."/>
            <person name="Malmstrom R."/>
            <person name="Stieglmeier M."/>
            <person name="Klingl A."/>
            <person name="Woyke T."/>
            <person name="Ryan C.M."/>
            <person name="Banfield J.F."/>
        </authorList>
    </citation>
    <scope>NUCLEOTIDE SEQUENCE [LARGE SCALE GENOMIC DNA]</scope>
    <source>
        <strain evidence="1">CG_4_10_14_3_um_filter_34_13</strain>
    </source>
</reference>
<evidence type="ECO:0000313" key="2">
    <source>
        <dbReference type="Proteomes" id="UP000230646"/>
    </source>
</evidence>
<evidence type="ECO:0000313" key="1">
    <source>
        <dbReference type="EMBL" id="PIY33556.1"/>
    </source>
</evidence>
<protein>
    <submittedName>
        <fullName evidence="1">Uncharacterized protein</fullName>
    </submittedName>
</protein>
<comment type="caution">
    <text evidence="1">The sequence shown here is derived from an EMBL/GenBank/DDBJ whole genome shotgun (WGS) entry which is preliminary data.</text>
</comment>
<dbReference type="AlphaFoldDB" id="A0A2M7PTN0"/>
<dbReference type="EMBL" id="PFKO01000066">
    <property type="protein sequence ID" value="PIY33556.1"/>
    <property type="molecule type" value="Genomic_DNA"/>
</dbReference>
<proteinExistence type="predicted"/>
<name>A0A2M7PTN0_9BACT</name>
<gene>
    <name evidence="1" type="ORF">COZ07_01745</name>
</gene>
<accession>A0A2M7PTN0</accession>
<dbReference type="Proteomes" id="UP000230646">
    <property type="component" value="Unassembled WGS sequence"/>
</dbReference>
<sequence length="234" mass="26820">MDKGKLHAFRNFIIPPRFNYEIEEIENALKNLSEILFVKIILSEEKDIKEIHVITKDSANPKKITRDIESFLLAKYNIQVDYRKISIAQVKGQEIKDGQIKAELESPLRLKFSNIKVSTTGNHFEVLVQLEGNEKIYEGKVSGINWAQNQEYLVAKATLEGISSYLEGSVFFQVEEIKKIRLDSKDIVVISINLIDSKRKENLVGSTVIEDDFNRAVVKAILKATNRRILKKEN</sequence>
<dbReference type="RefSeq" id="WP_406606884.1">
    <property type="nucleotide sequence ID" value="NZ_PFKO01000066.1"/>
</dbReference>